<sequence>MSPVTRPPHRAHLARGTALVAAALLVLTGCTAAEEPAAEPSVTEPAPTTAAPEPEATREVPDVPVRRADLGSVERREVVPPATVAVPALDIALPVDPVGVEDDGQMEIPPHAERAGWYRYGAAPGQGAGTSVIAAHVDSIVSAGVGPFARLRDLDPGDVVTVELEDGTDLRYVVQDVVTIAKPEITWDDVFVRDGGERLVLVTCGGRFRQEARSYTDNVIVTAVPQDAATDDGDESDLDGA</sequence>
<dbReference type="RefSeq" id="WP_052105527.1">
    <property type="nucleotide sequence ID" value="NZ_AXCZ01000189.1"/>
</dbReference>
<evidence type="ECO:0000256" key="3">
    <source>
        <dbReference type="SAM" id="SignalP"/>
    </source>
</evidence>
<keyword evidence="5" id="KW-1185">Reference proteome</keyword>
<gene>
    <name evidence="4" type="ORF">N869_07070</name>
</gene>
<protein>
    <submittedName>
        <fullName evidence="4">Peptidase C60</fullName>
    </submittedName>
</protein>
<feature type="compositionally biased region" description="Low complexity" evidence="2">
    <location>
        <begin position="35"/>
        <end position="54"/>
    </location>
</feature>
<dbReference type="OrthoDB" id="525039at2"/>
<dbReference type="Pfam" id="PF04203">
    <property type="entry name" value="Sortase"/>
    <property type="match status" value="1"/>
</dbReference>
<dbReference type="SUPFAM" id="SSF63817">
    <property type="entry name" value="Sortase"/>
    <property type="match status" value="1"/>
</dbReference>
<name>A0A0A0BQR9_9CELL</name>
<accession>A0A0A0BQR9</accession>
<feature type="region of interest" description="Disordered" evidence="2">
    <location>
        <begin position="35"/>
        <end position="63"/>
    </location>
</feature>
<dbReference type="EMBL" id="AXCZ01000189">
    <property type="protein sequence ID" value="KGM09454.1"/>
    <property type="molecule type" value="Genomic_DNA"/>
</dbReference>
<keyword evidence="1" id="KW-0378">Hydrolase</keyword>
<dbReference type="InterPro" id="IPR023365">
    <property type="entry name" value="Sortase_dom-sf"/>
</dbReference>
<dbReference type="InterPro" id="IPR005754">
    <property type="entry name" value="Sortase"/>
</dbReference>
<evidence type="ECO:0000256" key="1">
    <source>
        <dbReference type="ARBA" id="ARBA00022801"/>
    </source>
</evidence>
<keyword evidence="3" id="KW-0732">Signal</keyword>
<organism evidence="4 5">
    <name type="scientific">Cellulomonas bogoriensis 69B4 = DSM 16987</name>
    <dbReference type="NCBI Taxonomy" id="1386082"/>
    <lineage>
        <taxon>Bacteria</taxon>
        <taxon>Bacillati</taxon>
        <taxon>Actinomycetota</taxon>
        <taxon>Actinomycetes</taxon>
        <taxon>Micrococcales</taxon>
        <taxon>Cellulomonadaceae</taxon>
        <taxon>Cellulomonas</taxon>
    </lineage>
</organism>
<evidence type="ECO:0000256" key="2">
    <source>
        <dbReference type="SAM" id="MobiDB-lite"/>
    </source>
</evidence>
<comment type="caution">
    <text evidence="4">The sequence shown here is derived from an EMBL/GenBank/DDBJ whole genome shotgun (WGS) entry which is preliminary data.</text>
</comment>
<evidence type="ECO:0000313" key="4">
    <source>
        <dbReference type="EMBL" id="KGM09454.1"/>
    </source>
</evidence>
<dbReference type="Proteomes" id="UP000054314">
    <property type="component" value="Unassembled WGS sequence"/>
</dbReference>
<dbReference type="Gene3D" id="2.40.260.10">
    <property type="entry name" value="Sortase"/>
    <property type="match status" value="1"/>
</dbReference>
<dbReference type="PROSITE" id="PS51257">
    <property type="entry name" value="PROKAR_LIPOPROTEIN"/>
    <property type="match status" value="1"/>
</dbReference>
<dbReference type="CDD" id="cd05829">
    <property type="entry name" value="Sortase_F"/>
    <property type="match status" value="1"/>
</dbReference>
<dbReference type="AlphaFoldDB" id="A0A0A0BQR9"/>
<reference evidence="4 5" key="1">
    <citation type="submission" date="2013-08" db="EMBL/GenBank/DDBJ databases">
        <title>Genome sequencing of Cellulomonas bogoriensis 69B4.</title>
        <authorList>
            <person name="Chen F."/>
            <person name="Li Y."/>
            <person name="Wang G."/>
        </authorList>
    </citation>
    <scope>NUCLEOTIDE SEQUENCE [LARGE SCALE GENOMIC DNA]</scope>
    <source>
        <strain evidence="4 5">69B4</strain>
    </source>
</reference>
<feature type="signal peptide" evidence="3">
    <location>
        <begin position="1"/>
        <end position="32"/>
    </location>
</feature>
<proteinExistence type="predicted"/>
<feature type="chain" id="PRO_5001959495" evidence="3">
    <location>
        <begin position="33"/>
        <end position="241"/>
    </location>
</feature>
<dbReference type="GO" id="GO:0016787">
    <property type="term" value="F:hydrolase activity"/>
    <property type="evidence" value="ECO:0007669"/>
    <property type="project" value="UniProtKB-KW"/>
</dbReference>
<evidence type="ECO:0000313" key="5">
    <source>
        <dbReference type="Proteomes" id="UP000054314"/>
    </source>
</evidence>
<dbReference type="InterPro" id="IPR042001">
    <property type="entry name" value="Sortase_F"/>
</dbReference>